<dbReference type="EMBL" id="JARPRR010000022">
    <property type="protein sequence ID" value="MDG0955351.1"/>
    <property type="molecule type" value="Genomic_DNA"/>
</dbReference>
<comment type="caution">
    <text evidence="1">The sequence shown here is derived from an EMBL/GenBank/DDBJ whole genome shotgun (WGS) entry which is preliminary data.</text>
</comment>
<accession>A0AAJ1NEE0</accession>
<name>A0AAJ1NEE0_9BACI</name>
<evidence type="ECO:0000313" key="1">
    <source>
        <dbReference type="EMBL" id="MDG0955351.1"/>
    </source>
</evidence>
<dbReference type="RefSeq" id="WP_277616958.1">
    <property type="nucleotide sequence ID" value="NZ_JARPRP010000024.1"/>
</dbReference>
<sequence>MYKLEYDYDDRIIYKVENEHKEKMDFEYPSEPIVSPNGQNTVFIDPLEWEALGSLYMFNNIIGEFTTLIQPEENFIPKFVKWLDHETLGVIIGFGHGTIAIGGNLFTYNLTSKEKTQITSYDFNVQITSFDILTENRIKCKGIKYTDETLNQFIEFEEVIQL</sequence>
<proteinExistence type="predicted"/>
<reference evidence="1" key="1">
    <citation type="submission" date="2023-03" db="EMBL/GenBank/DDBJ databases">
        <title>Genetic diversity of Bacillus cereus sensu lato isolates from Slovenia.</title>
        <authorList>
            <person name="Abdelli M."/>
        </authorList>
    </citation>
    <scope>NUCLEOTIDE SEQUENCE</scope>
    <source>
        <strain evidence="1">SIBC39</strain>
    </source>
</reference>
<organism evidence="1 2">
    <name type="scientific">Bacillus paranthracis</name>
    <dbReference type="NCBI Taxonomy" id="2026186"/>
    <lineage>
        <taxon>Bacteria</taxon>
        <taxon>Bacillati</taxon>
        <taxon>Bacillota</taxon>
        <taxon>Bacilli</taxon>
        <taxon>Bacillales</taxon>
        <taxon>Bacillaceae</taxon>
        <taxon>Bacillus</taxon>
        <taxon>Bacillus cereus group</taxon>
    </lineage>
</organism>
<dbReference type="AlphaFoldDB" id="A0AAJ1NEE0"/>
<dbReference type="Proteomes" id="UP001216801">
    <property type="component" value="Unassembled WGS sequence"/>
</dbReference>
<protein>
    <submittedName>
        <fullName evidence="1">DUF4652 domain-containing protein</fullName>
    </submittedName>
</protein>
<dbReference type="Pfam" id="PF15525">
    <property type="entry name" value="DUF4652"/>
    <property type="match status" value="1"/>
</dbReference>
<gene>
    <name evidence="1" type="ORF">P6U19_22455</name>
</gene>
<dbReference type="Gene3D" id="2.40.128.660">
    <property type="entry name" value="Uncharacterised protein PF15525, DUF4652"/>
    <property type="match status" value="1"/>
</dbReference>
<evidence type="ECO:0000313" key="2">
    <source>
        <dbReference type="Proteomes" id="UP001216801"/>
    </source>
</evidence>
<dbReference type="InterPro" id="IPR028102">
    <property type="entry name" value="DUF4652"/>
</dbReference>